<gene>
    <name evidence="3" type="ORF">JYZ213_LOCUS46769</name>
</gene>
<accession>A0A815XKI6</accession>
<evidence type="ECO:0000256" key="1">
    <source>
        <dbReference type="ARBA" id="ARBA00022737"/>
    </source>
</evidence>
<proteinExistence type="predicted"/>
<protein>
    <submittedName>
        <fullName evidence="3">Uncharacterized protein</fullName>
    </submittedName>
</protein>
<sequence>HRVMCWPKGSTKGNIIVGGYGCGGQSNQLYNPRGLAMDSQGNLYVVDNANHRIQRFSVDLIPNL</sequence>
<feature type="repeat" description="NHL" evidence="2">
    <location>
        <begin position="28"/>
        <end position="59"/>
    </location>
</feature>
<dbReference type="Pfam" id="PF01436">
    <property type="entry name" value="NHL"/>
    <property type="match status" value="1"/>
</dbReference>
<evidence type="ECO:0000313" key="3">
    <source>
        <dbReference type="EMBL" id="CAF1559059.1"/>
    </source>
</evidence>
<dbReference type="SUPFAM" id="SSF63829">
    <property type="entry name" value="Calcium-dependent phosphotriesterase"/>
    <property type="match status" value="1"/>
</dbReference>
<dbReference type="PROSITE" id="PS51125">
    <property type="entry name" value="NHL"/>
    <property type="match status" value="1"/>
</dbReference>
<reference evidence="3" key="1">
    <citation type="submission" date="2021-02" db="EMBL/GenBank/DDBJ databases">
        <authorList>
            <person name="Nowell W R."/>
        </authorList>
    </citation>
    <scope>NUCLEOTIDE SEQUENCE</scope>
</reference>
<evidence type="ECO:0000313" key="4">
    <source>
        <dbReference type="Proteomes" id="UP000663845"/>
    </source>
</evidence>
<evidence type="ECO:0000256" key="2">
    <source>
        <dbReference type="PROSITE-ProRule" id="PRU00504"/>
    </source>
</evidence>
<organism evidence="3 4">
    <name type="scientific">Adineta steineri</name>
    <dbReference type="NCBI Taxonomy" id="433720"/>
    <lineage>
        <taxon>Eukaryota</taxon>
        <taxon>Metazoa</taxon>
        <taxon>Spiralia</taxon>
        <taxon>Gnathifera</taxon>
        <taxon>Rotifera</taxon>
        <taxon>Eurotatoria</taxon>
        <taxon>Bdelloidea</taxon>
        <taxon>Adinetida</taxon>
        <taxon>Adinetidae</taxon>
        <taxon>Adineta</taxon>
    </lineage>
</organism>
<feature type="non-terminal residue" evidence="3">
    <location>
        <position position="1"/>
    </location>
</feature>
<comment type="caution">
    <text evidence="3">The sequence shown here is derived from an EMBL/GenBank/DDBJ whole genome shotgun (WGS) entry which is preliminary data.</text>
</comment>
<dbReference type="EMBL" id="CAJNOG010006323">
    <property type="protein sequence ID" value="CAF1559059.1"/>
    <property type="molecule type" value="Genomic_DNA"/>
</dbReference>
<dbReference type="Proteomes" id="UP000663845">
    <property type="component" value="Unassembled WGS sequence"/>
</dbReference>
<name>A0A815XKI6_9BILA</name>
<dbReference type="InterPro" id="IPR001258">
    <property type="entry name" value="NHL_repeat"/>
</dbReference>
<dbReference type="AlphaFoldDB" id="A0A815XKI6"/>
<dbReference type="InterPro" id="IPR011042">
    <property type="entry name" value="6-blade_b-propeller_TolB-like"/>
</dbReference>
<keyword evidence="1" id="KW-0677">Repeat</keyword>
<dbReference type="Gene3D" id="2.120.10.30">
    <property type="entry name" value="TolB, C-terminal domain"/>
    <property type="match status" value="1"/>
</dbReference>